<dbReference type="InterPro" id="IPR056907">
    <property type="entry name" value="UTP6_C"/>
</dbReference>
<comment type="similarity">
    <text evidence="2">Belongs to the UTP6 family.</text>
</comment>
<keyword evidence="3" id="KW-0698">rRNA processing</keyword>
<evidence type="ECO:0000256" key="2">
    <source>
        <dbReference type="ARBA" id="ARBA00010734"/>
    </source>
</evidence>
<dbReference type="SUPFAM" id="SSF48452">
    <property type="entry name" value="TPR-like"/>
    <property type="match status" value="3"/>
</dbReference>
<dbReference type="GO" id="GO:0030515">
    <property type="term" value="F:snoRNA binding"/>
    <property type="evidence" value="ECO:0007669"/>
    <property type="project" value="InterPro"/>
</dbReference>
<evidence type="ECO:0000256" key="3">
    <source>
        <dbReference type="ARBA" id="ARBA00022552"/>
    </source>
</evidence>
<dbReference type="PANTHER" id="PTHR23271:SF1">
    <property type="entry name" value="U3 SMALL NUCLEOLAR RNA-ASSOCIATED PROTEIN 6 HOMOLOG"/>
    <property type="match status" value="1"/>
</dbReference>
<dbReference type="GO" id="GO:0000462">
    <property type="term" value="P:maturation of SSU-rRNA from tricistronic rRNA transcript (SSU-rRNA, 5.8S rRNA, LSU-rRNA)"/>
    <property type="evidence" value="ECO:0007669"/>
    <property type="project" value="InterPro"/>
</dbReference>
<reference evidence="9" key="1">
    <citation type="submission" date="2022-01" db="EMBL/GenBank/DDBJ databases">
        <authorList>
            <person name="King R."/>
        </authorList>
    </citation>
    <scope>NUCLEOTIDE SEQUENCE</scope>
</reference>
<dbReference type="Gene3D" id="1.25.40.10">
    <property type="entry name" value="Tetratricopeptide repeat domain"/>
    <property type="match status" value="4"/>
</dbReference>
<dbReference type="InterPro" id="IPR011990">
    <property type="entry name" value="TPR-like_helical_dom_sf"/>
</dbReference>
<evidence type="ECO:0000256" key="4">
    <source>
        <dbReference type="ARBA" id="ARBA00022737"/>
    </source>
</evidence>
<accession>A0A9P0H9H0</accession>
<evidence type="ECO:0000313" key="10">
    <source>
        <dbReference type="Proteomes" id="UP001152798"/>
    </source>
</evidence>
<evidence type="ECO:0000256" key="6">
    <source>
        <dbReference type="SAM" id="Coils"/>
    </source>
</evidence>
<feature type="domain" description="U3 small nucleolar RNA-associated protein 6 homolog C-terminal" evidence="8">
    <location>
        <begin position="291"/>
        <end position="549"/>
    </location>
</feature>
<feature type="coiled-coil region" evidence="6">
    <location>
        <begin position="180"/>
        <end position="211"/>
    </location>
</feature>
<evidence type="ECO:0000256" key="1">
    <source>
        <dbReference type="ARBA" id="ARBA00004604"/>
    </source>
</evidence>
<dbReference type="InterPro" id="IPR003107">
    <property type="entry name" value="HAT"/>
</dbReference>
<sequence length="932" mass="108480">MAEPEELQFEDTSPGMEMMDSYGLFTKSEIRDIVIKRKLFEYKLQKISKAKEDTVRYITFEIELLMKVKLKAKEKGVQEKTANFEYSLANRINKLYYFALRKFPSDCKIWVSFIKFCKHMKMHTCVSQLFDQLLDLHGDKPVLFKIAAHWEFYERHSIERARKFILKGLHTHKDSKLLFAEAFRIELTHTNQKMEQARENHEKEKNNTFVNPAAERTLLDVIYTAAINKINDVLFLVDLLNITQEFSFTSSLQDMIIERIKSKYPNEEVTWDTLARRELLLSGILQEKIGRCISVYEDGIKNVPTRKMWSYYLSYVLELNEDVDDLPIFKKNCLDKAFEAGHKEKMLSEKHYLLWVKKVEIVDAYKVLQYGTERFSSSNKLWSWRLRYHLSKSDEKGAMAVFKEIISNPNIPDQASLWMLVLRCYQMINTAKVESLWNEGVNNPSVGAVLKPRYIEWLAISRGILAARNAYSTFSTTPPLSLDLHETMAKLEDSQPKVSGKYTRPIYENAINQYGKTNTDVWFWYLKFEAKFGEPEGVLKVFDQAIKTLDRNLLNVFISEYRLIETEIMNNGRMKNFQNRKEEDIWNALAKRELELDGTSEERIGKCISVYEEGLKNVPTKEMWLFYLDYVMKINEDFSTSHTFKKNCLKNAFEAAHKEGMLSEQQYLLWATEVDNADTCEVLRWGTEKFGSSNSLWTLRLHFHLGRSEEETMAVLREIISHPNIPDKASLWMIALEYYQMFDIKKAESLWNEGANNPTVGAALKGRYMEWLAMTSGINAARKAYSVLSRTPPFTLDIHIAMAKLEDAQPNINVNCARHVYETAVNQYGKSNTDVWLWYIKFEAKFGEPGRVSKIYDVAVKTLNSHLVDAFISEYLLNKTETIHSNRGMNYECPAEEVTWDTLARRELELRGTLEESIGSSSYDETSYEAGS</sequence>
<comment type="subcellular location">
    <subcellularLocation>
        <location evidence="1">Nucleus</location>
        <location evidence="1">Nucleolus</location>
    </subcellularLocation>
</comment>
<dbReference type="EMBL" id="OV725080">
    <property type="protein sequence ID" value="CAH1398068.1"/>
    <property type="molecule type" value="Genomic_DNA"/>
</dbReference>
<dbReference type="OrthoDB" id="28112at2759"/>
<dbReference type="Proteomes" id="UP001152798">
    <property type="component" value="Chromosome 4"/>
</dbReference>
<keyword evidence="10" id="KW-1185">Reference proteome</keyword>
<dbReference type="Pfam" id="PF24892">
    <property type="entry name" value="UTP6_C"/>
    <property type="match status" value="2"/>
</dbReference>
<evidence type="ECO:0000313" key="9">
    <source>
        <dbReference type="EMBL" id="CAH1398068.1"/>
    </source>
</evidence>
<proteinExistence type="inferred from homology"/>
<evidence type="ECO:0000259" key="7">
    <source>
        <dbReference type="Pfam" id="PF08640"/>
    </source>
</evidence>
<dbReference type="Pfam" id="PF08640">
    <property type="entry name" value="U3_assoc_6"/>
    <property type="match status" value="1"/>
</dbReference>
<dbReference type="PANTHER" id="PTHR23271">
    <property type="entry name" value="HEPATOCELLULAR CARCINOMA-ASSOCIATED ANTIGEN 66"/>
    <property type="match status" value="1"/>
</dbReference>
<feature type="domain" description="U3 small nucleolar RNA-associated protein 6 homolog C-terminal" evidence="8">
    <location>
        <begin position="606"/>
        <end position="863"/>
    </location>
</feature>
<dbReference type="SMART" id="SM00386">
    <property type="entry name" value="HAT"/>
    <property type="match status" value="8"/>
</dbReference>
<organism evidence="9 10">
    <name type="scientific">Nezara viridula</name>
    <name type="common">Southern green stink bug</name>
    <name type="synonym">Cimex viridulus</name>
    <dbReference type="NCBI Taxonomy" id="85310"/>
    <lineage>
        <taxon>Eukaryota</taxon>
        <taxon>Metazoa</taxon>
        <taxon>Ecdysozoa</taxon>
        <taxon>Arthropoda</taxon>
        <taxon>Hexapoda</taxon>
        <taxon>Insecta</taxon>
        <taxon>Pterygota</taxon>
        <taxon>Neoptera</taxon>
        <taxon>Paraneoptera</taxon>
        <taxon>Hemiptera</taxon>
        <taxon>Heteroptera</taxon>
        <taxon>Panheteroptera</taxon>
        <taxon>Pentatomomorpha</taxon>
        <taxon>Pentatomoidea</taxon>
        <taxon>Pentatomidae</taxon>
        <taxon>Pentatominae</taxon>
        <taxon>Nezara</taxon>
    </lineage>
</organism>
<dbReference type="GO" id="GO:0034388">
    <property type="term" value="C:Pwp2p-containing subcomplex of 90S preribosome"/>
    <property type="evidence" value="ECO:0007669"/>
    <property type="project" value="TreeGrafter"/>
</dbReference>
<protein>
    <recommendedName>
        <fullName evidence="11">U3 small nucleolar RNA-associated protein 6 homolog</fullName>
    </recommendedName>
</protein>
<gene>
    <name evidence="9" type="ORF">NEZAVI_LOCUS7790</name>
</gene>
<feature type="domain" description="U3 small nucleolar RNA-associated protein 6 N-terminal" evidence="7">
    <location>
        <begin position="10"/>
        <end position="91"/>
    </location>
</feature>
<dbReference type="AlphaFoldDB" id="A0A9P0H9H0"/>
<dbReference type="InterPro" id="IPR013949">
    <property type="entry name" value="Utp6"/>
</dbReference>
<evidence type="ECO:0000256" key="5">
    <source>
        <dbReference type="ARBA" id="ARBA00023242"/>
    </source>
</evidence>
<keyword evidence="5" id="KW-0539">Nucleus</keyword>
<keyword evidence="4" id="KW-0677">Repeat</keyword>
<evidence type="ECO:0000259" key="8">
    <source>
        <dbReference type="Pfam" id="PF24892"/>
    </source>
</evidence>
<dbReference type="GO" id="GO:0032040">
    <property type="term" value="C:small-subunit processome"/>
    <property type="evidence" value="ECO:0007669"/>
    <property type="project" value="TreeGrafter"/>
</dbReference>
<evidence type="ECO:0008006" key="11">
    <source>
        <dbReference type="Google" id="ProtNLM"/>
    </source>
</evidence>
<name>A0A9P0H9H0_NEZVI</name>
<dbReference type="InterPro" id="IPR055347">
    <property type="entry name" value="UTP6_N"/>
</dbReference>
<keyword evidence="6" id="KW-0175">Coiled coil</keyword>